<dbReference type="InterPro" id="IPR049046">
    <property type="entry name" value="Beta-AFase-like_GH127_middle"/>
</dbReference>
<feature type="signal peptide" evidence="1">
    <location>
        <begin position="1"/>
        <end position="26"/>
    </location>
</feature>
<protein>
    <submittedName>
        <fullName evidence="4">Putative glycosyl hydrolase (DUF1680)</fullName>
    </submittedName>
</protein>
<feature type="chain" id="PRO_5020457777" evidence="1">
    <location>
        <begin position="27"/>
        <end position="648"/>
    </location>
</feature>
<dbReference type="PANTHER" id="PTHR31151:SF0">
    <property type="entry name" value="PROLINE-TRNA LIGASE (DUF1680)"/>
    <property type="match status" value="1"/>
</dbReference>
<keyword evidence="1" id="KW-0732">Signal</keyword>
<evidence type="ECO:0000256" key="1">
    <source>
        <dbReference type="SAM" id="SignalP"/>
    </source>
</evidence>
<dbReference type="Proteomes" id="UP000289437">
    <property type="component" value="Unassembled WGS sequence"/>
</dbReference>
<feature type="domain" description="Non-reducing end beta-L-arabinofuranosidase-like GH127 middle" evidence="3">
    <location>
        <begin position="439"/>
        <end position="535"/>
    </location>
</feature>
<dbReference type="PANTHER" id="PTHR31151">
    <property type="entry name" value="PROLINE-TRNA LIGASE (DUF1680)"/>
    <property type="match status" value="1"/>
</dbReference>
<dbReference type="Pfam" id="PF07944">
    <property type="entry name" value="Beta-AFase-like_GH127_cat"/>
    <property type="match status" value="1"/>
</dbReference>
<keyword evidence="4" id="KW-0378">Hydrolase</keyword>
<dbReference type="RefSeq" id="WP_128915266.1">
    <property type="nucleotide sequence ID" value="NZ_RDSM01000004.1"/>
</dbReference>
<dbReference type="InterPro" id="IPR008928">
    <property type="entry name" value="6-hairpin_glycosidase_sf"/>
</dbReference>
<dbReference type="GO" id="GO:0016787">
    <property type="term" value="F:hydrolase activity"/>
    <property type="evidence" value="ECO:0007669"/>
    <property type="project" value="UniProtKB-KW"/>
</dbReference>
<dbReference type="EMBL" id="RDSM01000004">
    <property type="protein sequence ID" value="RXH54371.1"/>
    <property type="molecule type" value="Genomic_DNA"/>
</dbReference>
<evidence type="ECO:0000313" key="5">
    <source>
        <dbReference type="Proteomes" id="UP000289437"/>
    </source>
</evidence>
<dbReference type="SUPFAM" id="SSF48208">
    <property type="entry name" value="Six-hairpin glycosidases"/>
    <property type="match status" value="1"/>
</dbReference>
<dbReference type="InterPro" id="IPR012878">
    <property type="entry name" value="Beta-AFase-like_GH127_cat"/>
</dbReference>
<keyword evidence="5" id="KW-1185">Reference proteome</keyword>
<reference evidence="5" key="2">
    <citation type="submission" date="2019-02" db="EMBL/GenBank/DDBJ databases">
        <title>Granulicella sibirica sp. nov., a psychrotolerant acidobacterium isolated from an organic soil layer in forested tundra, West Siberia.</title>
        <authorList>
            <person name="Oshkin I.Y."/>
            <person name="Kulichevskaya I.S."/>
            <person name="Rijpstra W.I.C."/>
            <person name="Sinninghe Damste J.S."/>
            <person name="Rakitin A.L."/>
            <person name="Ravin N.V."/>
            <person name="Dedysh S.N."/>
        </authorList>
    </citation>
    <scope>NUCLEOTIDE SEQUENCE [LARGE SCALE GENOMIC DNA]</scope>
    <source>
        <strain evidence="5">AF10</strain>
    </source>
</reference>
<evidence type="ECO:0000259" key="3">
    <source>
        <dbReference type="Pfam" id="PF20736"/>
    </source>
</evidence>
<evidence type="ECO:0000259" key="2">
    <source>
        <dbReference type="Pfam" id="PF07944"/>
    </source>
</evidence>
<sequence>MLTRRALLKSTVAAAAVSALPIRSWASPTTGATVLEQFSYDKIKLLPGPLHEQFTYHHRLLLSLDNDKLLKPFRERTGLAAPGEDMGGWYSNSPFFDPHGSFDGFVPGHSFGQYLSALSRASVITSDPATRAKVQALVTGISPTLTSRFYDNYTLPAYTFDKTCCGLQEAYAIAGIASAGPALDTALAAALPHLPEKALSRPEQRVRPHTNEAQTWDETYTLPENLFLAYKRTNKPAYRDAAIRFLEDDLYFNPLSEDINVLPGEHAYSHVNAFSSAMQAYLVLGSEKHLRAAKNAFRMLEAQSFATGGWGPGETLLRPNTDELAHSLFTQAASFETPCGAYGHFKITRYLLRVTGDPHYGDSMERVLYNTVAGAKPMLADGSAFYYSDFTQTGHKTYARDKWPCCSGTLPQIAADYGISTYLSGTPQTKAGPSSRNGLTVILYIPSQVTFDHAGSPITLTQETTYPATPTTSLRLELAKEAEFPITIRIPAWSGPATRVLINGKPADSEVQPGTFHTLHRTWKSGDRIELAFEMPLRTETLTASMTRTDLPAPHSSAPLTTTPAAPILQKETTSQVRLAALMRGPVVFMATGAWPTEVAETDLTSAKVASSGESLVVQPDTPSATTFKPYTLIGDETYRTYQPLKSS</sequence>
<accession>A0A4Q0SYT6</accession>
<dbReference type="Pfam" id="PF20736">
    <property type="entry name" value="Glyco_hydro127M"/>
    <property type="match status" value="1"/>
</dbReference>
<dbReference type="AlphaFoldDB" id="A0A4Q0SYT6"/>
<dbReference type="PROSITE" id="PS51318">
    <property type="entry name" value="TAT"/>
    <property type="match status" value="1"/>
</dbReference>
<dbReference type="InterPro" id="IPR006311">
    <property type="entry name" value="TAT_signal"/>
</dbReference>
<proteinExistence type="predicted"/>
<reference evidence="4 5" key="1">
    <citation type="submission" date="2018-11" db="EMBL/GenBank/DDBJ databases">
        <authorList>
            <person name="Mardanov A.V."/>
            <person name="Ravin N.V."/>
            <person name="Dedysh S.N."/>
        </authorList>
    </citation>
    <scope>NUCLEOTIDE SEQUENCE [LARGE SCALE GENOMIC DNA]</scope>
    <source>
        <strain evidence="4 5">AF10</strain>
    </source>
</reference>
<feature type="domain" description="Non-reducing end beta-L-arabinofuranosidase-like GH127 catalytic" evidence="2">
    <location>
        <begin position="43"/>
        <end position="417"/>
    </location>
</feature>
<dbReference type="OrthoDB" id="9757939at2"/>
<evidence type="ECO:0000313" key="4">
    <source>
        <dbReference type="EMBL" id="RXH54371.1"/>
    </source>
</evidence>
<dbReference type="GO" id="GO:0005975">
    <property type="term" value="P:carbohydrate metabolic process"/>
    <property type="evidence" value="ECO:0007669"/>
    <property type="project" value="InterPro"/>
</dbReference>
<organism evidence="4 5">
    <name type="scientific">Granulicella sibirica</name>
    <dbReference type="NCBI Taxonomy" id="2479048"/>
    <lineage>
        <taxon>Bacteria</taxon>
        <taxon>Pseudomonadati</taxon>
        <taxon>Acidobacteriota</taxon>
        <taxon>Terriglobia</taxon>
        <taxon>Terriglobales</taxon>
        <taxon>Acidobacteriaceae</taxon>
        <taxon>Granulicella</taxon>
    </lineage>
</organism>
<gene>
    <name evidence="4" type="ORF">GRAN_4667</name>
</gene>
<name>A0A4Q0SYT6_9BACT</name>
<comment type="caution">
    <text evidence="4">The sequence shown here is derived from an EMBL/GenBank/DDBJ whole genome shotgun (WGS) entry which is preliminary data.</text>
</comment>